<accession>A0A9Q3CRI2</accession>
<reference evidence="1" key="1">
    <citation type="submission" date="2021-03" db="EMBL/GenBank/DDBJ databases">
        <title>Draft genome sequence of rust myrtle Austropuccinia psidii MF-1, a brazilian biotype.</title>
        <authorList>
            <person name="Quecine M.C."/>
            <person name="Pachon D.M.R."/>
            <person name="Bonatelli M.L."/>
            <person name="Correr F.H."/>
            <person name="Franceschini L.M."/>
            <person name="Leite T.F."/>
            <person name="Margarido G.R.A."/>
            <person name="Almeida C.A."/>
            <person name="Ferrarezi J.A."/>
            <person name="Labate C.A."/>
        </authorList>
    </citation>
    <scope>NUCLEOTIDE SEQUENCE</scope>
    <source>
        <strain evidence="1">MF-1</strain>
    </source>
</reference>
<keyword evidence="2" id="KW-1185">Reference proteome</keyword>
<protein>
    <recommendedName>
        <fullName evidence="3">Reverse transcriptase Ty1/copia-type domain-containing protein</fullName>
    </recommendedName>
</protein>
<gene>
    <name evidence="1" type="ORF">O181_029764</name>
</gene>
<dbReference type="EMBL" id="AVOT02010384">
    <property type="protein sequence ID" value="MBW0490049.1"/>
    <property type="molecule type" value="Genomic_DNA"/>
</dbReference>
<dbReference type="Proteomes" id="UP000765509">
    <property type="component" value="Unassembled WGS sequence"/>
</dbReference>
<sequence length="230" mass="25878">MPQLVSYTIVYQTPNACIPRHTSGCLVKLGQFQHSTHLGQRRSTMSPPFIRVTSCDLGGDRQIQSASVVFPRFQSSNNTPAGCVKGSLSHIFNATTLGQVPTERYFENEIKAIDTLPVTKDIAIPENLGQAFSGPLQHEWKRECKDELEQITLRDVWEAVDKEKPMKTIRHCWLFNIKHLVDGTIEKFKACFVAQGDRQRPGVDCTKHISHVTQTCLGSCHVQKLDSIIF</sequence>
<dbReference type="AlphaFoldDB" id="A0A9Q3CRI2"/>
<organism evidence="1 2">
    <name type="scientific">Austropuccinia psidii MF-1</name>
    <dbReference type="NCBI Taxonomy" id="1389203"/>
    <lineage>
        <taxon>Eukaryota</taxon>
        <taxon>Fungi</taxon>
        <taxon>Dikarya</taxon>
        <taxon>Basidiomycota</taxon>
        <taxon>Pucciniomycotina</taxon>
        <taxon>Pucciniomycetes</taxon>
        <taxon>Pucciniales</taxon>
        <taxon>Sphaerophragmiaceae</taxon>
        <taxon>Austropuccinia</taxon>
    </lineage>
</organism>
<evidence type="ECO:0000313" key="2">
    <source>
        <dbReference type="Proteomes" id="UP000765509"/>
    </source>
</evidence>
<comment type="caution">
    <text evidence="1">The sequence shown here is derived from an EMBL/GenBank/DDBJ whole genome shotgun (WGS) entry which is preliminary data.</text>
</comment>
<evidence type="ECO:0008006" key="3">
    <source>
        <dbReference type="Google" id="ProtNLM"/>
    </source>
</evidence>
<name>A0A9Q3CRI2_9BASI</name>
<evidence type="ECO:0000313" key="1">
    <source>
        <dbReference type="EMBL" id="MBW0490049.1"/>
    </source>
</evidence>
<proteinExistence type="predicted"/>